<dbReference type="FunFam" id="3.40.50.720:FF:000047">
    <property type="entry name" value="NADP-dependent L-serine/L-allo-threonine dehydrogenase"/>
    <property type="match status" value="1"/>
</dbReference>
<name>A0A8J2I7F1_9PLEO</name>
<dbReference type="PRINTS" id="PR00081">
    <property type="entry name" value="GDHRDH"/>
</dbReference>
<dbReference type="PROSITE" id="PS00061">
    <property type="entry name" value="ADH_SHORT"/>
    <property type="match status" value="1"/>
</dbReference>
<keyword evidence="3" id="KW-0560">Oxidoreductase</keyword>
<dbReference type="AlphaFoldDB" id="A0A8J2I7F1"/>
<dbReference type="PANTHER" id="PTHR42901">
    <property type="entry name" value="ALCOHOL DEHYDROGENASE"/>
    <property type="match status" value="1"/>
</dbReference>
<evidence type="ECO:0000256" key="2">
    <source>
        <dbReference type="ARBA" id="ARBA00022857"/>
    </source>
</evidence>
<dbReference type="Gene3D" id="3.40.50.720">
    <property type="entry name" value="NAD(P)-binding Rossmann-like Domain"/>
    <property type="match status" value="1"/>
</dbReference>
<evidence type="ECO:0000256" key="3">
    <source>
        <dbReference type="ARBA" id="ARBA00023002"/>
    </source>
</evidence>
<proteinExistence type="inferred from homology"/>
<dbReference type="InterPro" id="IPR002347">
    <property type="entry name" value="SDR_fam"/>
</dbReference>
<dbReference type="EMBL" id="CAJRGZ010000019">
    <property type="protein sequence ID" value="CAG5159151.1"/>
    <property type="molecule type" value="Genomic_DNA"/>
</dbReference>
<comment type="similarity">
    <text evidence="1 4">Belongs to the short-chain dehydrogenases/reductases (SDR) family.</text>
</comment>
<dbReference type="PRINTS" id="PR00080">
    <property type="entry name" value="SDRFAMILY"/>
</dbReference>
<evidence type="ECO:0000313" key="5">
    <source>
        <dbReference type="EMBL" id="CAG5159151.1"/>
    </source>
</evidence>
<dbReference type="GeneID" id="67017217"/>
<evidence type="ECO:0000256" key="4">
    <source>
        <dbReference type="RuleBase" id="RU000363"/>
    </source>
</evidence>
<organism evidence="5 6">
    <name type="scientific">Alternaria atra</name>
    <dbReference type="NCBI Taxonomy" id="119953"/>
    <lineage>
        <taxon>Eukaryota</taxon>
        <taxon>Fungi</taxon>
        <taxon>Dikarya</taxon>
        <taxon>Ascomycota</taxon>
        <taxon>Pezizomycotina</taxon>
        <taxon>Dothideomycetes</taxon>
        <taxon>Pleosporomycetidae</taxon>
        <taxon>Pleosporales</taxon>
        <taxon>Pleosporineae</taxon>
        <taxon>Pleosporaceae</taxon>
        <taxon>Alternaria</taxon>
        <taxon>Alternaria sect. Ulocladioides</taxon>
    </lineage>
</organism>
<dbReference type="Proteomes" id="UP000676310">
    <property type="component" value="Unassembled WGS sequence"/>
</dbReference>
<reference evidence="5" key="1">
    <citation type="submission" date="2021-05" db="EMBL/GenBank/DDBJ databases">
        <authorList>
            <person name="Stam R."/>
        </authorList>
    </citation>
    <scope>NUCLEOTIDE SEQUENCE</scope>
    <source>
        <strain evidence="5">CS162</strain>
    </source>
</reference>
<accession>A0A8J2I7F1</accession>
<protein>
    <recommendedName>
        <fullName evidence="7">NAD(P)-binding protein</fullName>
    </recommendedName>
</protein>
<evidence type="ECO:0000313" key="6">
    <source>
        <dbReference type="Proteomes" id="UP000676310"/>
    </source>
</evidence>
<evidence type="ECO:0008006" key="7">
    <source>
        <dbReference type="Google" id="ProtNLM"/>
    </source>
</evidence>
<dbReference type="InterPro" id="IPR020904">
    <property type="entry name" value="Sc_DH/Rdtase_CS"/>
</dbReference>
<dbReference type="GO" id="GO:0016616">
    <property type="term" value="F:oxidoreductase activity, acting on the CH-OH group of donors, NAD or NADP as acceptor"/>
    <property type="evidence" value="ECO:0007669"/>
    <property type="project" value="UniProtKB-ARBA"/>
</dbReference>
<keyword evidence="6" id="KW-1185">Reference proteome</keyword>
<dbReference type="RefSeq" id="XP_043168993.1">
    <property type="nucleotide sequence ID" value="XM_043313058.1"/>
</dbReference>
<dbReference type="Pfam" id="PF00106">
    <property type="entry name" value="adh_short"/>
    <property type="match status" value="1"/>
</dbReference>
<dbReference type="PANTHER" id="PTHR42901:SF1">
    <property type="entry name" value="ALCOHOL DEHYDROGENASE"/>
    <property type="match status" value="1"/>
</dbReference>
<dbReference type="OrthoDB" id="6251714at2759"/>
<keyword evidence="2" id="KW-0521">NADP</keyword>
<sequence>MLPHNSIANNLHGKTVLITGASSGIGRSTALEFARASPQSLKLVVTARRVDRLHALAAQIKNEVGDGVKVCVKQLDVSRPEEIEAMFGDQGLPDEFCDVDVLVNNAGFMSGVEQAPDIPEHVIQDVWATNVTGVINMTQAVLKIFKMRPDGGKGDIVMLGSIAGREAYIGGSIYCASKAAVRAFTEGLRKELISTRIRIITVDPGQVLTEFNDIRHRFDKEKADKVYAYDLRSLR</sequence>
<dbReference type="InterPro" id="IPR036291">
    <property type="entry name" value="NAD(P)-bd_dom_sf"/>
</dbReference>
<comment type="caution">
    <text evidence="5">The sequence shown here is derived from an EMBL/GenBank/DDBJ whole genome shotgun (WGS) entry which is preliminary data.</text>
</comment>
<evidence type="ECO:0000256" key="1">
    <source>
        <dbReference type="ARBA" id="ARBA00006484"/>
    </source>
</evidence>
<dbReference type="SUPFAM" id="SSF51735">
    <property type="entry name" value="NAD(P)-binding Rossmann-fold domains"/>
    <property type="match status" value="1"/>
</dbReference>
<gene>
    <name evidence="5" type="ORF">ALTATR162_LOCUS5439</name>
</gene>